<accession>A0A1I1FN56</accession>
<dbReference type="SUPFAM" id="SSF81296">
    <property type="entry name" value="E set domains"/>
    <property type="match status" value="1"/>
</dbReference>
<organism evidence="3 4">
    <name type="scientific">Marinospirillum celere</name>
    <dbReference type="NCBI Taxonomy" id="1122252"/>
    <lineage>
        <taxon>Bacteria</taxon>
        <taxon>Pseudomonadati</taxon>
        <taxon>Pseudomonadota</taxon>
        <taxon>Gammaproteobacteria</taxon>
        <taxon>Oceanospirillales</taxon>
        <taxon>Oceanospirillaceae</taxon>
        <taxon>Marinospirillum</taxon>
    </lineage>
</organism>
<evidence type="ECO:0000259" key="2">
    <source>
        <dbReference type="Pfam" id="PF13501"/>
    </source>
</evidence>
<name>A0A1I1FN56_9GAMM</name>
<feature type="domain" description="Sulphur oxidation protein SoxZ" evidence="1">
    <location>
        <begin position="165"/>
        <end position="254"/>
    </location>
</feature>
<evidence type="ECO:0000313" key="4">
    <source>
        <dbReference type="Proteomes" id="UP000199058"/>
    </source>
</evidence>
<dbReference type="RefSeq" id="WP_143089485.1">
    <property type="nucleotide sequence ID" value="NZ_FOLH01000002.1"/>
</dbReference>
<keyword evidence="4" id="KW-1185">Reference proteome</keyword>
<dbReference type="Proteomes" id="UP000199058">
    <property type="component" value="Unassembled WGS sequence"/>
</dbReference>
<evidence type="ECO:0000313" key="3">
    <source>
        <dbReference type="EMBL" id="SFB98533.1"/>
    </source>
</evidence>
<dbReference type="Gene3D" id="2.60.40.10">
    <property type="entry name" value="Immunoglobulins"/>
    <property type="match status" value="1"/>
</dbReference>
<dbReference type="AlphaFoldDB" id="A0A1I1FN56"/>
<feature type="domain" description="Ig-like SoxY" evidence="2">
    <location>
        <begin position="35"/>
        <end position="143"/>
    </location>
</feature>
<sequence>MFNYLLRFFWVTSITLILSPLVLASSWQSFEPVKKFLDGSQPATSGLKLDLPLVSEDGSSVALEVSFEGQLKSGDQLESIHVFSTGNPNPEIIEFHFMDPRVLPKVATRVRLNETQTVIAVAKSREGATWVTEREVRVTVSGCLMRSDEDAEAGMQNPRIALPRRMSAGQALDVRTLINHPMETGLREDAQGKLIDQNLIEAFRLQLGGETVFRAGLHTGTAANPYIRVQLKLDTSTPAVFSWKDQQGQEVQEEREFQLR</sequence>
<reference evidence="3 4" key="1">
    <citation type="submission" date="2016-10" db="EMBL/GenBank/DDBJ databases">
        <authorList>
            <person name="de Groot N.N."/>
        </authorList>
    </citation>
    <scope>NUCLEOTIDE SEQUENCE [LARGE SCALE GENOMIC DNA]</scope>
    <source>
        <strain evidence="3 4">DSM 18438</strain>
    </source>
</reference>
<dbReference type="Pfam" id="PF08770">
    <property type="entry name" value="SoxZ"/>
    <property type="match status" value="1"/>
</dbReference>
<dbReference type="Pfam" id="PF13501">
    <property type="entry name" value="SoxY"/>
    <property type="match status" value="1"/>
</dbReference>
<evidence type="ECO:0000259" key="1">
    <source>
        <dbReference type="Pfam" id="PF08770"/>
    </source>
</evidence>
<proteinExistence type="predicted"/>
<dbReference type="InterPro" id="IPR032711">
    <property type="entry name" value="SoxY"/>
</dbReference>
<gene>
    <name evidence="3" type="ORF">SAMN05660443_1001</name>
</gene>
<dbReference type="InterPro" id="IPR014756">
    <property type="entry name" value="Ig_E-set"/>
</dbReference>
<dbReference type="EMBL" id="FOLH01000002">
    <property type="protein sequence ID" value="SFB98533.1"/>
    <property type="molecule type" value="Genomic_DNA"/>
</dbReference>
<dbReference type="InterPro" id="IPR038162">
    <property type="entry name" value="SoxY_sf"/>
</dbReference>
<dbReference type="InterPro" id="IPR013783">
    <property type="entry name" value="Ig-like_fold"/>
</dbReference>
<dbReference type="Gene3D" id="2.60.40.2470">
    <property type="entry name" value="SoxY domain"/>
    <property type="match status" value="1"/>
</dbReference>
<dbReference type="STRING" id="1122252.SAMN05660443_1001"/>
<dbReference type="OrthoDB" id="9795530at2"/>
<dbReference type="InterPro" id="IPR014880">
    <property type="entry name" value="SoxZ_dom"/>
</dbReference>
<protein>
    <submittedName>
        <fullName evidence="3">Sulfur-oxidizing protein SoxY</fullName>
    </submittedName>
</protein>